<dbReference type="Pfam" id="PF02682">
    <property type="entry name" value="CT_C_D"/>
    <property type="match status" value="1"/>
</dbReference>
<dbReference type="eggNOG" id="COG2049">
    <property type="taxonomic scope" value="Bacteria"/>
</dbReference>
<dbReference type="InterPro" id="IPR003833">
    <property type="entry name" value="CT_C_D"/>
</dbReference>
<keyword evidence="3" id="KW-0067">ATP-binding</keyword>
<gene>
    <name evidence="5" type="ORF">GLIP_1981</name>
</gene>
<evidence type="ECO:0000313" key="6">
    <source>
        <dbReference type="Proteomes" id="UP000006334"/>
    </source>
</evidence>
<reference evidence="5 6" key="1">
    <citation type="journal article" date="2017" name="Antonie Van Leeuwenhoek">
        <title>Rhizobium rhizosphaerae sp. nov., a novel species isolated from rice rhizosphere.</title>
        <authorList>
            <person name="Zhao J.J."/>
            <person name="Zhang J."/>
            <person name="Zhang R.J."/>
            <person name="Zhang C.W."/>
            <person name="Yin H.Q."/>
            <person name="Zhang X.X."/>
        </authorList>
    </citation>
    <scope>NUCLEOTIDE SEQUENCE [LARGE SCALE GENOMIC DNA]</scope>
    <source>
        <strain evidence="5 6">E3</strain>
    </source>
</reference>
<proteinExistence type="predicted"/>
<dbReference type="SMART" id="SM00796">
    <property type="entry name" value="AHS1"/>
    <property type="match status" value="1"/>
</dbReference>
<organism evidence="5 6">
    <name type="scientific">Aliiglaciecola lipolytica E3</name>
    <dbReference type="NCBI Taxonomy" id="1127673"/>
    <lineage>
        <taxon>Bacteria</taxon>
        <taxon>Pseudomonadati</taxon>
        <taxon>Pseudomonadota</taxon>
        <taxon>Gammaproteobacteria</taxon>
        <taxon>Alteromonadales</taxon>
        <taxon>Alteromonadaceae</taxon>
        <taxon>Aliiglaciecola</taxon>
    </lineage>
</organism>
<accession>K6X1S3</accession>
<evidence type="ECO:0000256" key="3">
    <source>
        <dbReference type="ARBA" id="ARBA00022840"/>
    </source>
</evidence>
<dbReference type="PANTHER" id="PTHR34698:SF2">
    <property type="entry name" value="5-OXOPROLINASE SUBUNIT B"/>
    <property type="match status" value="1"/>
</dbReference>
<feature type="domain" description="Carboxyltransferase" evidence="4">
    <location>
        <begin position="7"/>
        <end position="214"/>
    </location>
</feature>
<protein>
    <recommendedName>
        <fullName evidence="4">Carboxyltransferase domain-containing protein</fullName>
    </recommendedName>
</protein>
<keyword evidence="6" id="KW-1185">Reference proteome</keyword>
<keyword evidence="1" id="KW-0547">Nucleotide-binding</keyword>
<dbReference type="GO" id="GO:0016787">
    <property type="term" value="F:hydrolase activity"/>
    <property type="evidence" value="ECO:0007669"/>
    <property type="project" value="UniProtKB-KW"/>
</dbReference>
<dbReference type="STRING" id="1127673.GLIP_1981"/>
<evidence type="ECO:0000259" key="4">
    <source>
        <dbReference type="SMART" id="SM00796"/>
    </source>
</evidence>
<dbReference type="RefSeq" id="WP_008844425.1">
    <property type="nucleotide sequence ID" value="NZ_BAEN01000038.1"/>
</dbReference>
<dbReference type="Gene3D" id="2.40.100.10">
    <property type="entry name" value="Cyclophilin-like"/>
    <property type="match status" value="1"/>
</dbReference>
<evidence type="ECO:0000256" key="1">
    <source>
        <dbReference type="ARBA" id="ARBA00022741"/>
    </source>
</evidence>
<evidence type="ECO:0000313" key="5">
    <source>
        <dbReference type="EMBL" id="GAC14609.1"/>
    </source>
</evidence>
<dbReference type="OrthoDB" id="9778567at2"/>
<keyword evidence="2" id="KW-0378">Hydrolase</keyword>
<name>K6X1S3_9ALTE</name>
<dbReference type="AlphaFoldDB" id="K6X1S3"/>
<dbReference type="PANTHER" id="PTHR34698">
    <property type="entry name" value="5-OXOPROLINASE SUBUNIT B"/>
    <property type="match status" value="1"/>
</dbReference>
<dbReference type="InterPro" id="IPR010016">
    <property type="entry name" value="PxpB"/>
</dbReference>
<dbReference type="SUPFAM" id="SSF50891">
    <property type="entry name" value="Cyclophilin-like"/>
    <property type="match status" value="1"/>
</dbReference>
<dbReference type="Gene3D" id="3.30.1360.40">
    <property type="match status" value="1"/>
</dbReference>
<evidence type="ECO:0000256" key="2">
    <source>
        <dbReference type="ARBA" id="ARBA00022801"/>
    </source>
</evidence>
<dbReference type="InterPro" id="IPR029000">
    <property type="entry name" value="Cyclophilin-like_dom_sf"/>
</dbReference>
<sequence length="238" mass="26596">MLGQAPYKITVASENALIVYFDGENLNQKNQFVSQLTEILVNLKLDWLDSIIPAYHSVLITIDLEQTDYFAVKQRVTEVVKALFCKDVTPDDQTLTDSIIEIPVCYGLGDDNDLQRVAKHNQLSVQQVIHLHQHASYRVFCLGFAPGFAFLGETDEKISTPRLDTPRKKVPKGAVAIADRQTAIYPNSSPGGWNLIGLCPLTLFDPDKSPPIPFKIGDTVKFKSISEAEYMRLVESKI</sequence>
<dbReference type="EMBL" id="BAEN01000038">
    <property type="protein sequence ID" value="GAC14609.1"/>
    <property type="molecule type" value="Genomic_DNA"/>
</dbReference>
<dbReference type="Proteomes" id="UP000006334">
    <property type="component" value="Unassembled WGS sequence"/>
</dbReference>
<dbReference type="SUPFAM" id="SSF160467">
    <property type="entry name" value="PH0987 N-terminal domain-like"/>
    <property type="match status" value="1"/>
</dbReference>
<dbReference type="NCBIfam" id="TIGR00370">
    <property type="entry name" value="5-oxoprolinase subunit PxpB"/>
    <property type="match status" value="1"/>
</dbReference>
<dbReference type="GO" id="GO:0005524">
    <property type="term" value="F:ATP binding"/>
    <property type="evidence" value="ECO:0007669"/>
    <property type="project" value="UniProtKB-KW"/>
</dbReference>
<comment type="caution">
    <text evidence="5">The sequence shown here is derived from an EMBL/GenBank/DDBJ whole genome shotgun (WGS) entry which is preliminary data.</text>
</comment>